<dbReference type="SUPFAM" id="SSF81891">
    <property type="entry name" value="Poly A polymerase C-terminal region-like"/>
    <property type="match status" value="1"/>
</dbReference>
<evidence type="ECO:0000313" key="2">
    <source>
        <dbReference type="EMBL" id="CAG8763338.1"/>
    </source>
</evidence>
<dbReference type="GO" id="GO:0001680">
    <property type="term" value="P:tRNA 3'-terminal CCA addition"/>
    <property type="evidence" value="ECO:0007669"/>
    <property type="project" value="TreeGrafter"/>
</dbReference>
<comment type="caution">
    <text evidence="2">The sequence shown here is derived from an EMBL/GenBank/DDBJ whole genome shotgun (WGS) entry which is preliminary data.</text>
</comment>
<dbReference type="GO" id="GO:0052929">
    <property type="term" value="F:ATP:3'-cytidine-cytidine-tRNA adenylyltransferase activity"/>
    <property type="evidence" value="ECO:0007669"/>
    <property type="project" value="TreeGrafter"/>
</dbReference>
<keyword evidence="3" id="KW-1185">Reference proteome</keyword>
<dbReference type="GO" id="GO:0003723">
    <property type="term" value="F:RNA binding"/>
    <property type="evidence" value="ECO:0007669"/>
    <property type="project" value="UniProtKB-KW"/>
</dbReference>
<sequence>LFIREVTGPHWMNSFIITMAYELLPEFESIQTGSLEKTNQIVHKYNVLVNRIFEFGLQECFGDKHILNGSEIMNLLGIKKGGVRVKQMLELVMEWQLENPDGSVEQCKEYIKNKYDETEKQ</sequence>
<protein>
    <submittedName>
        <fullName evidence="2">1959_t:CDS:1</fullName>
    </submittedName>
</protein>
<dbReference type="EMBL" id="CAJVPV010042089">
    <property type="protein sequence ID" value="CAG8763338.1"/>
    <property type="molecule type" value="Genomic_DNA"/>
</dbReference>
<feature type="non-terminal residue" evidence="2">
    <location>
        <position position="1"/>
    </location>
</feature>
<evidence type="ECO:0000313" key="3">
    <source>
        <dbReference type="Proteomes" id="UP000789342"/>
    </source>
</evidence>
<keyword evidence="1" id="KW-0694">RNA-binding</keyword>
<dbReference type="PANTHER" id="PTHR13734:SF5">
    <property type="entry name" value="CCA TRNA NUCLEOTIDYLTRANSFERASE, MITOCHONDRIAL"/>
    <property type="match status" value="1"/>
</dbReference>
<proteinExistence type="predicted"/>
<dbReference type="AlphaFoldDB" id="A0A9N9J4I6"/>
<gene>
    <name evidence="2" type="ORF">AMORRO_LOCUS16085</name>
</gene>
<dbReference type="Proteomes" id="UP000789342">
    <property type="component" value="Unassembled WGS sequence"/>
</dbReference>
<dbReference type="GO" id="GO:0052927">
    <property type="term" value="F:CC tRNA cytidylyltransferase activity"/>
    <property type="evidence" value="ECO:0007669"/>
    <property type="project" value="TreeGrafter"/>
</dbReference>
<dbReference type="OrthoDB" id="445712at2759"/>
<accession>A0A9N9J4I6</accession>
<dbReference type="PANTHER" id="PTHR13734">
    <property type="entry name" value="TRNA-NUCLEOTIDYLTRANSFERASE"/>
    <property type="match status" value="1"/>
</dbReference>
<evidence type="ECO:0000256" key="1">
    <source>
        <dbReference type="ARBA" id="ARBA00022884"/>
    </source>
</evidence>
<name>A0A9N9J4I6_9GLOM</name>
<organism evidence="2 3">
    <name type="scientific">Acaulospora morrowiae</name>
    <dbReference type="NCBI Taxonomy" id="94023"/>
    <lineage>
        <taxon>Eukaryota</taxon>
        <taxon>Fungi</taxon>
        <taxon>Fungi incertae sedis</taxon>
        <taxon>Mucoromycota</taxon>
        <taxon>Glomeromycotina</taxon>
        <taxon>Glomeromycetes</taxon>
        <taxon>Diversisporales</taxon>
        <taxon>Acaulosporaceae</taxon>
        <taxon>Acaulospora</taxon>
    </lineage>
</organism>
<reference evidence="2" key="1">
    <citation type="submission" date="2021-06" db="EMBL/GenBank/DDBJ databases">
        <authorList>
            <person name="Kallberg Y."/>
            <person name="Tangrot J."/>
            <person name="Rosling A."/>
        </authorList>
    </citation>
    <scope>NUCLEOTIDE SEQUENCE</scope>
    <source>
        <strain evidence="2">CL551</strain>
    </source>
</reference>